<dbReference type="AlphaFoldDB" id="A0A0F9QXV2"/>
<reference evidence="1" key="1">
    <citation type="journal article" date="2015" name="Nature">
        <title>Complex archaea that bridge the gap between prokaryotes and eukaryotes.</title>
        <authorList>
            <person name="Spang A."/>
            <person name="Saw J.H."/>
            <person name="Jorgensen S.L."/>
            <person name="Zaremba-Niedzwiedzka K."/>
            <person name="Martijn J."/>
            <person name="Lind A.E."/>
            <person name="van Eijk R."/>
            <person name="Schleper C."/>
            <person name="Guy L."/>
            <person name="Ettema T.J."/>
        </authorList>
    </citation>
    <scope>NUCLEOTIDE SEQUENCE</scope>
</reference>
<gene>
    <name evidence="1" type="ORF">LCGC14_0719900</name>
</gene>
<name>A0A0F9QXV2_9ZZZZ</name>
<dbReference type="EMBL" id="LAZR01001625">
    <property type="protein sequence ID" value="KKN41782.1"/>
    <property type="molecule type" value="Genomic_DNA"/>
</dbReference>
<protein>
    <submittedName>
        <fullName evidence="1">Uncharacterized protein</fullName>
    </submittedName>
</protein>
<sequence>MTHHKKNKKRLCVNKMSMFRSYFLKNGFYAKKGNEKASNTEKVYIKHTSEIGGIYAVVKSDRKGVKIIAEGNEFFFNNFDKIDSFLNRLQQTKNDFMRILRRKDISQKLRMLDI</sequence>
<accession>A0A0F9QXV2</accession>
<proteinExistence type="predicted"/>
<comment type="caution">
    <text evidence="1">The sequence shown here is derived from an EMBL/GenBank/DDBJ whole genome shotgun (WGS) entry which is preliminary data.</text>
</comment>
<evidence type="ECO:0000313" key="1">
    <source>
        <dbReference type="EMBL" id="KKN41782.1"/>
    </source>
</evidence>
<organism evidence="1">
    <name type="scientific">marine sediment metagenome</name>
    <dbReference type="NCBI Taxonomy" id="412755"/>
    <lineage>
        <taxon>unclassified sequences</taxon>
        <taxon>metagenomes</taxon>
        <taxon>ecological metagenomes</taxon>
    </lineage>
</organism>